<dbReference type="Gene3D" id="2.30.110.20">
    <property type="entry name" value="Hcp1-like"/>
    <property type="match status" value="1"/>
</dbReference>
<reference evidence="2 3" key="2">
    <citation type="submission" date="2019-02" db="EMBL/GenBank/DDBJ databases">
        <title>Draft Genome Sequences of Six Type Strains of the Genus Massilia.</title>
        <authorList>
            <person name="Miess H."/>
            <person name="Frediansyhah A."/>
            <person name="Gross H."/>
        </authorList>
    </citation>
    <scope>NUCLEOTIDE SEQUENCE [LARGE SCALE GENOMIC DNA]</scope>
    <source>
        <strain evidence="2 3">DSM 17472</strain>
    </source>
</reference>
<dbReference type="OrthoDB" id="4826285at2"/>
<dbReference type="InterPro" id="IPR008514">
    <property type="entry name" value="T6SS_Hcp"/>
</dbReference>
<dbReference type="Proteomes" id="UP000292307">
    <property type="component" value="Chromosome"/>
</dbReference>
<dbReference type="PANTHER" id="PTHR36152">
    <property type="entry name" value="CYTOPLASMIC PROTEIN-RELATED"/>
    <property type="match status" value="1"/>
</dbReference>
<dbReference type="PANTHER" id="PTHR36152:SF1">
    <property type="entry name" value="UBIQUITIN-LIKE DOMAIN-CONTAINING PROTEIN"/>
    <property type="match status" value="1"/>
</dbReference>
<evidence type="ECO:0000313" key="1">
    <source>
        <dbReference type="EMBL" id="GGY40358.1"/>
    </source>
</evidence>
<dbReference type="InterPro" id="IPR053165">
    <property type="entry name" value="HSI-I_assembly_Hcp1"/>
</dbReference>
<evidence type="ECO:0000313" key="3">
    <source>
        <dbReference type="Proteomes" id="UP000292307"/>
    </source>
</evidence>
<protein>
    <submittedName>
        <fullName evidence="2">Type VI secretion system tube protein Hcp</fullName>
    </submittedName>
</protein>
<dbReference type="EMBL" id="CP036401">
    <property type="protein sequence ID" value="QBI01699.1"/>
    <property type="molecule type" value="Genomic_DNA"/>
</dbReference>
<accession>A0A411WYB6</accession>
<evidence type="ECO:0000313" key="2">
    <source>
        <dbReference type="EMBL" id="QBI01699.1"/>
    </source>
</evidence>
<proteinExistence type="predicted"/>
<dbReference type="AlphaFoldDB" id="A0A411WYB6"/>
<sequence>MPMHSYLRIDGVAGGSTDSGYEGWIACDSVSWSLHGAGSPEGLSEIRFVKPEDAASPVLARLCVTAASVARARFDFLRAAPEGSLVKCYEIEVEDVTVAYVATGPRREEAMMETVVLTFRHARLTSSPRDGQPDRAN</sequence>
<reference evidence="1" key="3">
    <citation type="submission" date="2022-12" db="EMBL/GenBank/DDBJ databases">
        <authorList>
            <person name="Sun Q."/>
            <person name="Kim S."/>
        </authorList>
    </citation>
    <scope>NUCLEOTIDE SEQUENCE</scope>
    <source>
        <strain evidence="1">KCTC 12343</strain>
    </source>
</reference>
<dbReference type="SUPFAM" id="SSF141452">
    <property type="entry name" value="Hcp1-like"/>
    <property type="match status" value="1"/>
</dbReference>
<reference evidence="1" key="1">
    <citation type="journal article" date="2014" name="Int. J. Syst. Evol. Microbiol.">
        <title>Complete genome sequence of Corynebacterium casei LMG S-19264T (=DSM 44701T), isolated from a smear-ripened cheese.</title>
        <authorList>
            <consortium name="US DOE Joint Genome Institute (JGI-PGF)"/>
            <person name="Walter F."/>
            <person name="Albersmeier A."/>
            <person name="Kalinowski J."/>
            <person name="Ruckert C."/>
        </authorList>
    </citation>
    <scope>NUCLEOTIDE SEQUENCE</scope>
    <source>
        <strain evidence="1">KCTC 12343</strain>
    </source>
</reference>
<dbReference type="Proteomes" id="UP000628442">
    <property type="component" value="Unassembled WGS sequence"/>
</dbReference>
<dbReference type="InterPro" id="IPR036624">
    <property type="entry name" value="Hcp1-lik_sf"/>
</dbReference>
<keyword evidence="3" id="KW-1185">Reference proteome</keyword>
<gene>
    <name evidence="2" type="ORF">EYF70_13205</name>
    <name evidence="1" type="ORF">GCM10007387_23200</name>
</gene>
<dbReference type="EMBL" id="BMWV01000004">
    <property type="protein sequence ID" value="GGY40358.1"/>
    <property type="molecule type" value="Genomic_DNA"/>
</dbReference>
<dbReference type="Pfam" id="PF05638">
    <property type="entry name" value="T6SS_HCP"/>
    <property type="match status" value="1"/>
</dbReference>
<organism evidence="1 4">
    <name type="scientific">Pseudoduganella albidiflava</name>
    <dbReference type="NCBI Taxonomy" id="321983"/>
    <lineage>
        <taxon>Bacteria</taxon>
        <taxon>Pseudomonadati</taxon>
        <taxon>Pseudomonadota</taxon>
        <taxon>Betaproteobacteria</taxon>
        <taxon>Burkholderiales</taxon>
        <taxon>Oxalobacteraceae</taxon>
        <taxon>Telluria group</taxon>
        <taxon>Pseudoduganella</taxon>
    </lineage>
</organism>
<name>A0A411WYB6_9BURK</name>
<evidence type="ECO:0000313" key="4">
    <source>
        <dbReference type="Proteomes" id="UP000628442"/>
    </source>
</evidence>